<sequence>MKKTTRKNQRKGTAIIVAVLLAAIIGTAAIGIVAIAFRQLNIANTYSNGISAYYAAESGLEQGLLYNKFDKNMEVPENVGINIFRDSLTLRDRPANAYRNFLTKTPMRTTISNDGVTFGYTARDRSQVYELQSYYLQSNVGSDINTDGKITGHDLDQITYSATYKITKDNAMSFSMINSTDPIWLYWRWLNSSCGSTRALEVKVKNTSGDERTALFGDPATSCSPTNADQPDKDPVSTNYSVYTPQNGASLQTKMNISTWAITEMTLKPVGGINTDGILFGFYQGSQTATNNRYTSNLETTIQSIGYYFGTSRQIIAKINRQTGTILDIFNYAFYRGQ</sequence>
<accession>A0A2M6YCR2</accession>
<organism evidence="3 4">
    <name type="scientific">Candidatus Berkelbacteria bacterium CG08_land_8_20_14_0_20_39_8</name>
    <dbReference type="NCBI Taxonomy" id="1974511"/>
    <lineage>
        <taxon>Bacteria</taxon>
        <taxon>Candidatus Berkelbacteria</taxon>
    </lineage>
</organism>
<evidence type="ECO:0000313" key="4">
    <source>
        <dbReference type="Proteomes" id="UP000229896"/>
    </source>
</evidence>
<keyword evidence="2" id="KW-0472">Membrane</keyword>
<dbReference type="InterPro" id="IPR018247">
    <property type="entry name" value="EF_Hand_1_Ca_BS"/>
</dbReference>
<evidence type="ECO:0000256" key="2">
    <source>
        <dbReference type="SAM" id="Phobius"/>
    </source>
</evidence>
<reference evidence="4" key="1">
    <citation type="submission" date="2017-09" db="EMBL/GenBank/DDBJ databases">
        <title>Depth-based differentiation of microbial function through sediment-hosted aquifers and enrichment of novel symbionts in the deep terrestrial subsurface.</title>
        <authorList>
            <person name="Probst A.J."/>
            <person name="Ladd B."/>
            <person name="Jarett J.K."/>
            <person name="Geller-Mcgrath D.E."/>
            <person name="Sieber C.M.K."/>
            <person name="Emerson J.B."/>
            <person name="Anantharaman K."/>
            <person name="Thomas B.C."/>
            <person name="Malmstrom R."/>
            <person name="Stieglmeier M."/>
            <person name="Klingl A."/>
            <person name="Woyke T."/>
            <person name="Ryan C.M."/>
            <person name="Banfield J.F."/>
        </authorList>
    </citation>
    <scope>NUCLEOTIDE SEQUENCE [LARGE SCALE GENOMIC DNA]</scope>
</reference>
<proteinExistence type="predicted"/>
<name>A0A2M6YCR2_9BACT</name>
<evidence type="ECO:0008006" key="5">
    <source>
        <dbReference type="Google" id="ProtNLM"/>
    </source>
</evidence>
<comment type="caution">
    <text evidence="3">The sequence shown here is derived from an EMBL/GenBank/DDBJ whole genome shotgun (WGS) entry which is preliminary data.</text>
</comment>
<gene>
    <name evidence="3" type="ORF">COT12_00830</name>
</gene>
<evidence type="ECO:0000313" key="3">
    <source>
        <dbReference type="EMBL" id="PIU24482.1"/>
    </source>
</evidence>
<protein>
    <recommendedName>
        <fullName evidence="5">Type 4 fimbrial biogenesis protein PilX N-terminal domain-containing protein</fullName>
    </recommendedName>
</protein>
<dbReference type="AlphaFoldDB" id="A0A2M6YCR2"/>
<feature type="region of interest" description="Disordered" evidence="1">
    <location>
        <begin position="211"/>
        <end position="235"/>
    </location>
</feature>
<evidence type="ECO:0000256" key="1">
    <source>
        <dbReference type="SAM" id="MobiDB-lite"/>
    </source>
</evidence>
<dbReference type="PROSITE" id="PS00018">
    <property type="entry name" value="EF_HAND_1"/>
    <property type="match status" value="1"/>
</dbReference>
<feature type="transmembrane region" description="Helical" evidence="2">
    <location>
        <begin position="12"/>
        <end position="37"/>
    </location>
</feature>
<dbReference type="Proteomes" id="UP000229896">
    <property type="component" value="Unassembled WGS sequence"/>
</dbReference>
<keyword evidence="2" id="KW-0812">Transmembrane</keyword>
<keyword evidence="2" id="KW-1133">Transmembrane helix</keyword>
<dbReference type="EMBL" id="PEXI01000029">
    <property type="protein sequence ID" value="PIU24482.1"/>
    <property type="molecule type" value="Genomic_DNA"/>
</dbReference>